<dbReference type="EMBL" id="UZAK01036592">
    <property type="protein sequence ID" value="VDP56008.1"/>
    <property type="molecule type" value="Genomic_DNA"/>
</dbReference>
<keyword evidence="2" id="KW-1185">Reference proteome</keyword>
<accession>A0A183KH03</accession>
<dbReference type="AlphaFoldDB" id="A0A183KH03"/>
<name>A0A183KH03_9TREM</name>
<evidence type="ECO:0000313" key="3">
    <source>
        <dbReference type="WBParaSite" id="SCUD_0001430501-mRNA-1"/>
    </source>
</evidence>
<dbReference type="WBParaSite" id="SCUD_0001430501-mRNA-1">
    <property type="protein sequence ID" value="SCUD_0001430501-mRNA-1"/>
    <property type="gene ID" value="SCUD_0001430501"/>
</dbReference>
<reference evidence="1 2" key="2">
    <citation type="submission" date="2018-11" db="EMBL/GenBank/DDBJ databases">
        <authorList>
            <consortium name="Pathogen Informatics"/>
        </authorList>
    </citation>
    <scope>NUCLEOTIDE SEQUENCE [LARGE SCALE GENOMIC DNA]</scope>
    <source>
        <strain evidence="1">Dakar</strain>
        <strain evidence="2">Dakar, Senegal</strain>
    </source>
</reference>
<protein>
    <submittedName>
        <fullName evidence="3">Pecanex-like protein</fullName>
    </submittedName>
</protein>
<reference evidence="3" key="1">
    <citation type="submission" date="2016-06" db="UniProtKB">
        <authorList>
            <consortium name="WormBaseParasite"/>
        </authorList>
    </citation>
    <scope>IDENTIFICATION</scope>
</reference>
<evidence type="ECO:0000313" key="2">
    <source>
        <dbReference type="Proteomes" id="UP000279833"/>
    </source>
</evidence>
<gene>
    <name evidence="1" type="ORF">SCUD_LOCUS14302</name>
</gene>
<proteinExistence type="predicted"/>
<organism evidence="3">
    <name type="scientific">Schistosoma curassoni</name>
    <dbReference type="NCBI Taxonomy" id="6186"/>
    <lineage>
        <taxon>Eukaryota</taxon>
        <taxon>Metazoa</taxon>
        <taxon>Spiralia</taxon>
        <taxon>Lophotrochozoa</taxon>
        <taxon>Platyhelminthes</taxon>
        <taxon>Trematoda</taxon>
        <taxon>Digenea</taxon>
        <taxon>Strigeidida</taxon>
        <taxon>Schistosomatoidea</taxon>
        <taxon>Schistosomatidae</taxon>
        <taxon>Schistosoma</taxon>
    </lineage>
</organism>
<dbReference type="Proteomes" id="UP000279833">
    <property type="component" value="Unassembled WGS sequence"/>
</dbReference>
<evidence type="ECO:0000313" key="1">
    <source>
        <dbReference type="EMBL" id="VDP56008.1"/>
    </source>
</evidence>
<sequence>MQLDYLDSANHLALPSHTHQQMQMRKTNVAAASASIDYNIYKEKSKILKYITENTSSIALDGEPLGQVESFIIAELGGSDVNMKEQIYNGSGGSILTVEDHMELKTAFSQHQSQNIQFERQDSPIVQS</sequence>